<dbReference type="EMBL" id="NCKV01005165">
    <property type="protein sequence ID" value="RWS24248.1"/>
    <property type="molecule type" value="Genomic_DNA"/>
</dbReference>
<dbReference type="PANTHER" id="PTHR21359:SF1">
    <property type="entry name" value="DUF5577 DOMAIN-CONTAINING PROTEIN"/>
    <property type="match status" value="1"/>
</dbReference>
<dbReference type="InterPro" id="IPR013761">
    <property type="entry name" value="SAM/pointed_sf"/>
</dbReference>
<feature type="non-terminal residue" evidence="1">
    <location>
        <position position="177"/>
    </location>
</feature>
<dbReference type="Proteomes" id="UP000288716">
    <property type="component" value="Unassembled WGS sequence"/>
</dbReference>
<reference evidence="1 2" key="1">
    <citation type="journal article" date="2018" name="Gigascience">
        <title>Genomes of trombidid mites reveal novel predicted allergens and laterally-transferred genes associated with secondary metabolism.</title>
        <authorList>
            <person name="Dong X."/>
            <person name="Chaisiri K."/>
            <person name="Xia D."/>
            <person name="Armstrong S.D."/>
            <person name="Fang Y."/>
            <person name="Donnelly M.J."/>
            <person name="Kadowaki T."/>
            <person name="McGarry J.W."/>
            <person name="Darby A.C."/>
            <person name="Makepeace B.L."/>
        </authorList>
    </citation>
    <scope>NUCLEOTIDE SEQUENCE [LARGE SCALE GENOMIC DNA]</scope>
    <source>
        <strain evidence="1">UoL-UT</strain>
    </source>
</reference>
<evidence type="ECO:0000313" key="2">
    <source>
        <dbReference type="Proteomes" id="UP000288716"/>
    </source>
</evidence>
<dbReference type="PANTHER" id="PTHR21359">
    <property type="entry name" value="DUF5577 DOMAIN-CONTAINING PROTEIN"/>
    <property type="match status" value="1"/>
</dbReference>
<dbReference type="InterPro" id="IPR039161">
    <property type="entry name" value="C19orf47-like"/>
</dbReference>
<dbReference type="VEuPathDB" id="VectorBase:LDEU007790"/>
<protein>
    <recommendedName>
        <fullName evidence="3">SAM domain-containing protein</fullName>
    </recommendedName>
</protein>
<gene>
    <name evidence="1" type="ORF">B4U80_13247</name>
</gene>
<dbReference type="GO" id="GO:0005634">
    <property type="term" value="C:nucleus"/>
    <property type="evidence" value="ECO:0007669"/>
    <property type="project" value="TreeGrafter"/>
</dbReference>
<name>A0A443S9L7_9ACAR</name>
<sequence>METNSIEWVDFFKNSGLPEPAASKYAVIFSKHRIQFNMLKDLNKEILYDMGIRTIGDVIAILRHAKDVDEETTKVKILGKDPRRKTLTDTITNVSAAKPVESGLKRRLDEDSVQRSKLRKILPPKDSTDLETREYMSSESTYVIKMPSILPGKVSNSVFKRLGAQEETVKQPIVQGN</sequence>
<dbReference type="Pfam" id="PF18017">
    <property type="entry name" value="SAM_4"/>
    <property type="match status" value="1"/>
</dbReference>
<proteinExistence type="predicted"/>
<dbReference type="Gene3D" id="1.10.150.50">
    <property type="entry name" value="Transcription Factor, Ets-1"/>
    <property type="match status" value="1"/>
</dbReference>
<dbReference type="OrthoDB" id="10067653at2759"/>
<dbReference type="SUPFAM" id="SSF47769">
    <property type="entry name" value="SAM/Pointed domain"/>
    <property type="match status" value="1"/>
</dbReference>
<keyword evidence="2" id="KW-1185">Reference proteome</keyword>
<evidence type="ECO:0000313" key="1">
    <source>
        <dbReference type="EMBL" id="RWS24248.1"/>
    </source>
</evidence>
<dbReference type="AlphaFoldDB" id="A0A443S9L7"/>
<evidence type="ECO:0008006" key="3">
    <source>
        <dbReference type="Google" id="ProtNLM"/>
    </source>
</evidence>
<comment type="caution">
    <text evidence="1">The sequence shown here is derived from an EMBL/GenBank/DDBJ whole genome shotgun (WGS) entry which is preliminary data.</text>
</comment>
<organism evidence="1 2">
    <name type="scientific">Leptotrombidium deliense</name>
    <dbReference type="NCBI Taxonomy" id="299467"/>
    <lineage>
        <taxon>Eukaryota</taxon>
        <taxon>Metazoa</taxon>
        <taxon>Ecdysozoa</taxon>
        <taxon>Arthropoda</taxon>
        <taxon>Chelicerata</taxon>
        <taxon>Arachnida</taxon>
        <taxon>Acari</taxon>
        <taxon>Acariformes</taxon>
        <taxon>Trombidiformes</taxon>
        <taxon>Prostigmata</taxon>
        <taxon>Anystina</taxon>
        <taxon>Parasitengona</taxon>
        <taxon>Trombiculoidea</taxon>
        <taxon>Trombiculidae</taxon>
        <taxon>Leptotrombidium</taxon>
    </lineage>
</organism>
<accession>A0A443S9L7</accession>